<dbReference type="InterPro" id="IPR000835">
    <property type="entry name" value="HTH_MarR-typ"/>
</dbReference>
<dbReference type="SUPFAM" id="SSF46785">
    <property type="entry name" value="Winged helix' DNA-binding domain"/>
    <property type="match status" value="1"/>
</dbReference>
<dbReference type="PANTHER" id="PTHR33164">
    <property type="entry name" value="TRANSCRIPTIONAL REGULATOR, MARR FAMILY"/>
    <property type="match status" value="1"/>
</dbReference>
<dbReference type="GO" id="GO:0006950">
    <property type="term" value="P:response to stress"/>
    <property type="evidence" value="ECO:0007669"/>
    <property type="project" value="TreeGrafter"/>
</dbReference>
<dbReference type="PANTHER" id="PTHR33164:SF67">
    <property type="entry name" value="TRANSCRIPTIONAL REGULATOR, MARR FAMILY"/>
    <property type="match status" value="1"/>
</dbReference>
<gene>
    <name evidence="3" type="ORF">SAMN05421852_10283</name>
</gene>
<dbReference type="STRING" id="46223.SAMN05421852_10283"/>
<name>A0A1I3L8L5_9BACL</name>
<accession>A0A1I3L8L5</accession>
<dbReference type="PRINTS" id="PR00598">
    <property type="entry name" value="HTHMARR"/>
</dbReference>
<dbReference type="InterPro" id="IPR036390">
    <property type="entry name" value="WH_DNA-bd_sf"/>
</dbReference>
<evidence type="ECO:0000259" key="2">
    <source>
        <dbReference type="PROSITE" id="PS50995"/>
    </source>
</evidence>
<dbReference type="PROSITE" id="PS50995">
    <property type="entry name" value="HTH_MARR_2"/>
    <property type="match status" value="1"/>
</dbReference>
<dbReference type="Gene3D" id="1.10.10.10">
    <property type="entry name" value="Winged helix-like DNA-binding domain superfamily/Winged helix DNA-binding domain"/>
    <property type="match status" value="1"/>
</dbReference>
<keyword evidence="4" id="KW-1185">Reference proteome</keyword>
<feature type="domain" description="HTH marR-type" evidence="2">
    <location>
        <begin position="8"/>
        <end position="138"/>
    </location>
</feature>
<dbReference type="SMART" id="SM00347">
    <property type="entry name" value="HTH_MARR"/>
    <property type="match status" value="1"/>
</dbReference>
<evidence type="ECO:0000256" key="1">
    <source>
        <dbReference type="ARBA" id="ARBA00023125"/>
    </source>
</evidence>
<dbReference type="EMBL" id="FORR01000002">
    <property type="protein sequence ID" value="SFI81084.1"/>
    <property type="molecule type" value="Genomic_DNA"/>
</dbReference>
<protein>
    <submittedName>
        <fullName evidence="3">DNA-binding transcriptional regulator, MarR family</fullName>
    </submittedName>
</protein>
<evidence type="ECO:0000313" key="3">
    <source>
        <dbReference type="EMBL" id="SFI81084.1"/>
    </source>
</evidence>
<dbReference type="OrthoDB" id="9799747at2"/>
<keyword evidence="1 3" id="KW-0238">DNA-binding</keyword>
<dbReference type="GO" id="GO:0003677">
    <property type="term" value="F:DNA binding"/>
    <property type="evidence" value="ECO:0007669"/>
    <property type="project" value="UniProtKB-KW"/>
</dbReference>
<sequence length="138" mass="16514">MSERLTIFLELEKTFFQVFREFKKDIKRILQDDITGAEDTLLHCLSEKNPQTITELSQDFHVSVSHITHVVDQLEKKGLVERKRSVQDKRVVEVYITPLGMKKMETIDRKKRKYFQEKFNNLTTEELVTLLRIFRKLK</sequence>
<dbReference type="Pfam" id="PF01047">
    <property type="entry name" value="MarR"/>
    <property type="match status" value="1"/>
</dbReference>
<dbReference type="GO" id="GO:0003700">
    <property type="term" value="F:DNA-binding transcription factor activity"/>
    <property type="evidence" value="ECO:0007669"/>
    <property type="project" value="InterPro"/>
</dbReference>
<dbReference type="InterPro" id="IPR036388">
    <property type="entry name" value="WH-like_DNA-bd_sf"/>
</dbReference>
<dbReference type="RefSeq" id="WP_093227848.1">
    <property type="nucleotide sequence ID" value="NZ_FORR01000002.1"/>
</dbReference>
<dbReference type="Proteomes" id="UP000199545">
    <property type="component" value="Unassembled WGS sequence"/>
</dbReference>
<evidence type="ECO:0000313" key="4">
    <source>
        <dbReference type="Proteomes" id="UP000199545"/>
    </source>
</evidence>
<organism evidence="3 4">
    <name type="scientific">Thermoflavimicrobium dichotomicum</name>
    <dbReference type="NCBI Taxonomy" id="46223"/>
    <lineage>
        <taxon>Bacteria</taxon>
        <taxon>Bacillati</taxon>
        <taxon>Bacillota</taxon>
        <taxon>Bacilli</taxon>
        <taxon>Bacillales</taxon>
        <taxon>Thermoactinomycetaceae</taxon>
        <taxon>Thermoflavimicrobium</taxon>
    </lineage>
</organism>
<reference evidence="3 4" key="1">
    <citation type="submission" date="2016-10" db="EMBL/GenBank/DDBJ databases">
        <authorList>
            <person name="de Groot N.N."/>
        </authorList>
    </citation>
    <scope>NUCLEOTIDE SEQUENCE [LARGE SCALE GENOMIC DNA]</scope>
    <source>
        <strain evidence="3 4">DSM 44778</strain>
    </source>
</reference>
<proteinExistence type="predicted"/>
<dbReference type="AlphaFoldDB" id="A0A1I3L8L5"/>
<dbReference type="InterPro" id="IPR039422">
    <property type="entry name" value="MarR/SlyA-like"/>
</dbReference>